<accession>F5VET5</accession>
<evidence type="ECO:0000313" key="2">
    <source>
        <dbReference type="EMBL" id="EGL99353.1"/>
    </source>
</evidence>
<dbReference type="AlphaFoldDB" id="F5VET5"/>
<dbReference type="NCBIfam" id="TIGR01641">
    <property type="entry name" value="phageSPP1_gp7"/>
    <property type="match status" value="1"/>
</dbReference>
<dbReference type="InterPro" id="IPR006528">
    <property type="entry name" value="Phage_head_morphogenesis_dom"/>
</dbReference>
<gene>
    <name evidence="2" type="ORF">NIAS840_01071</name>
</gene>
<proteinExistence type="predicted"/>
<evidence type="ECO:0000313" key="3">
    <source>
        <dbReference type="Proteomes" id="UP000006227"/>
    </source>
</evidence>
<reference evidence="2 3" key="1">
    <citation type="journal article" date="2011" name="J. Bacteriol.">
        <title>Genome Sequence of Lactobacillus salivarius NIAS840, Isolated from Chicken Intestine.</title>
        <authorList>
            <person name="Ham J.S."/>
            <person name="Kim H.W."/>
            <person name="Seol K.H."/>
            <person name="Jang A."/>
            <person name="Jeong S.G."/>
            <person name="Oh M.H."/>
            <person name="Kim D.H."/>
            <person name="Kang D.K."/>
            <person name="Kim G.B."/>
            <person name="Cha C.J."/>
        </authorList>
    </citation>
    <scope>NUCLEOTIDE SEQUENCE [LARGE SCALE GENOMIC DNA]</scope>
    <source>
        <strain evidence="2 3">NIAS840</strain>
    </source>
</reference>
<organism evidence="2 3">
    <name type="scientific">Ligilactobacillus salivarius NIAS840</name>
    <dbReference type="NCBI Taxonomy" id="1029822"/>
    <lineage>
        <taxon>Bacteria</taxon>
        <taxon>Bacillati</taxon>
        <taxon>Bacillota</taxon>
        <taxon>Bacilli</taxon>
        <taxon>Lactobacillales</taxon>
        <taxon>Lactobacillaceae</taxon>
        <taxon>Ligilactobacillus</taxon>
    </lineage>
</organism>
<dbReference type="EMBL" id="AFMN01000001">
    <property type="protein sequence ID" value="EGL99353.1"/>
    <property type="molecule type" value="Genomic_DNA"/>
</dbReference>
<dbReference type="Pfam" id="PF04233">
    <property type="entry name" value="Phage_Mu_F"/>
    <property type="match status" value="1"/>
</dbReference>
<comment type="caution">
    <text evidence="2">The sequence shown here is derived from an EMBL/GenBank/DDBJ whole genome shotgun (WGS) entry which is preliminary data.</text>
</comment>
<feature type="domain" description="Phage head morphogenesis" evidence="1">
    <location>
        <begin position="211"/>
        <end position="321"/>
    </location>
</feature>
<dbReference type="Proteomes" id="UP000006227">
    <property type="component" value="Unassembled WGS sequence"/>
</dbReference>
<sequence length="636" mass="73182">MTKKIPKNRQNEQYWLNREKQQQAYIDKNLASDEQYNKVIQAQYDSLLADINKRIDSELSKLANENGISIADMRAKVSQTDIKQFEAEAKRVVAQADKMRKQGKSPKLADWSQEVNDRLRLYNATMRINRLEYLKAGIGLDMITAGLQVDSELRDKLFKDATEEQKRQAGILGENNDHIDTLAIGNIILAKTKSNNFSQRIWTNMDVLQAKLSQTIMTGITTGQSYDEMARRLKTQVSKDVQNVTYATQRIARTEATRVQTEITMNSLKRNGYDFCKWYKEPSACHDCALIGNQDNGWGKGIYKVKDVPTIPVHPNCRCAVGAYWVDEKNNLYETPNYNEQSEELGRIKKVQENNTAKLNRLFNSLNIKTAKADDIIELGNAFNKEYNIQDNLGNKSYISNALSKYRDVGEDIPEKSWAKGSNRQIKNDLKQAFSHYPKEWSEYLDNEYMLAGKAEDRGFYVRWYATQKGNTKMPTWLVKGNRLREGVTMDQYKKFGEDLHNGKYNSIYSTGKRETTAWHEIGHFVEEHNKDTLRISKEFVANRTKGEQPEMLRDILKAPDYDESEVTLKDNFISPYIGKVYDDATEVLSMGLESIFEPVKMGQLKYVDNNGQAHRARIEDDEEYLNLILGILLKG</sequence>
<dbReference type="PATRIC" id="fig|1029822.3.peg.1069"/>
<dbReference type="RefSeq" id="WP_003706050.1">
    <property type="nucleotide sequence ID" value="NZ_AFMN01000001.1"/>
</dbReference>
<name>F5VET5_9LACO</name>
<evidence type="ECO:0000259" key="1">
    <source>
        <dbReference type="Pfam" id="PF04233"/>
    </source>
</evidence>
<protein>
    <submittedName>
        <fullName evidence="2">Phage Mu protein F like protein</fullName>
    </submittedName>
</protein>